<accession>A0A0C3CJA9</accession>
<keyword evidence="2" id="KW-1185">Reference proteome</keyword>
<reference evidence="1 2" key="1">
    <citation type="submission" date="2014-04" db="EMBL/GenBank/DDBJ databases">
        <authorList>
            <consortium name="DOE Joint Genome Institute"/>
            <person name="Kuo A."/>
            <person name="Gay G."/>
            <person name="Dore J."/>
            <person name="Kohler A."/>
            <person name="Nagy L.G."/>
            <person name="Floudas D."/>
            <person name="Copeland A."/>
            <person name="Barry K.W."/>
            <person name="Cichocki N."/>
            <person name="Veneault-Fourrey C."/>
            <person name="LaButti K."/>
            <person name="Lindquist E.A."/>
            <person name="Lipzen A."/>
            <person name="Lundell T."/>
            <person name="Morin E."/>
            <person name="Murat C."/>
            <person name="Sun H."/>
            <person name="Tunlid A."/>
            <person name="Henrissat B."/>
            <person name="Grigoriev I.V."/>
            <person name="Hibbett D.S."/>
            <person name="Martin F."/>
            <person name="Nordberg H.P."/>
            <person name="Cantor M.N."/>
            <person name="Hua S.X."/>
        </authorList>
    </citation>
    <scope>NUCLEOTIDE SEQUENCE [LARGE SCALE GENOMIC DNA]</scope>
    <source>
        <strain evidence="2">h7</strain>
    </source>
</reference>
<dbReference type="AlphaFoldDB" id="A0A0C3CJA9"/>
<name>A0A0C3CJA9_HEBCY</name>
<evidence type="ECO:0000313" key="2">
    <source>
        <dbReference type="Proteomes" id="UP000053424"/>
    </source>
</evidence>
<proteinExistence type="predicted"/>
<protein>
    <submittedName>
        <fullName evidence="1">Uncharacterized protein</fullName>
    </submittedName>
</protein>
<evidence type="ECO:0000313" key="1">
    <source>
        <dbReference type="EMBL" id="KIM43821.1"/>
    </source>
</evidence>
<sequence length="61" mass="7083">MINTLPSPRCFFLTSSRPQGALFFEERVVKMPGAARLPLGCHPRIKKCESVMVDIRIMYRW</sequence>
<dbReference type="EMBL" id="KN831775">
    <property type="protein sequence ID" value="KIM43821.1"/>
    <property type="molecule type" value="Genomic_DNA"/>
</dbReference>
<organism evidence="1 2">
    <name type="scientific">Hebeloma cylindrosporum</name>
    <dbReference type="NCBI Taxonomy" id="76867"/>
    <lineage>
        <taxon>Eukaryota</taxon>
        <taxon>Fungi</taxon>
        <taxon>Dikarya</taxon>
        <taxon>Basidiomycota</taxon>
        <taxon>Agaricomycotina</taxon>
        <taxon>Agaricomycetes</taxon>
        <taxon>Agaricomycetidae</taxon>
        <taxon>Agaricales</taxon>
        <taxon>Agaricineae</taxon>
        <taxon>Hymenogastraceae</taxon>
        <taxon>Hebeloma</taxon>
    </lineage>
</organism>
<dbReference type="Proteomes" id="UP000053424">
    <property type="component" value="Unassembled WGS sequence"/>
</dbReference>
<dbReference type="HOGENOM" id="CLU_2922866_0_0_1"/>
<gene>
    <name evidence="1" type="ORF">M413DRAFT_389083</name>
</gene>
<reference evidence="2" key="2">
    <citation type="submission" date="2015-01" db="EMBL/GenBank/DDBJ databases">
        <title>Evolutionary Origins and Diversification of the Mycorrhizal Mutualists.</title>
        <authorList>
            <consortium name="DOE Joint Genome Institute"/>
            <consortium name="Mycorrhizal Genomics Consortium"/>
            <person name="Kohler A."/>
            <person name="Kuo A."/>
            <person name="Nagy L.G."/>
            <person name="Floudas D."/>
            <person name="Copeland A."/>
            <person name="Barry K.W."/>
            <person name="Cichocki N."/>
            <person name="Veneault-Fourrey C."/>
            <person name="LaButti K."/>
            <person name="Lindquist E.A."/>
            <person name="Lipzen A."/>
            <person name="Lundell T."/>
            <person name="Morin E."/>
            <person name="Murat C."/>
            <person name="Riley R."/>
            <person name="Ohm R."/>
            <person name="Sun H."/>
            <person name="Tunlid A."/>
            <person name="Henrissat B."/>
            <person name="Grigoriev I.V."/>
            <person name="Hibbett D.S."/>
            <person name="Martin F."/>
        </authorList>
    </citation>
    <scope>NUCLEOTIDE SEQUENCE [LARGE SCALE GENOMIC DNA]</scope>
    <source>
        <strain evidence="2">h7</strain>
    </source>
</reference>